<feature type="domain" description="Porphobilinogen deaminase N-terminal" evidence="10">
    <location>
        <begin position="17"/>
        <end position="228"/>
    </location>
</feature>
<dbReference type="PANTHER" id="PTHR11557">
    <property type="entry name" value="PORPHOBILINOGEN DEAMINASE"/>
    <property type="match status" value="1"/>
</dbReference>
<evidence type="ECO:0000256" key="9">
    <source>
        <dbReference type="ARBA" id="ARBA00033064"/>
    </source>
</evidence>
<dbReference type="Pfam" id="PF03900">
    <property type="entry name" value="Porphobil_deamC"/>
    <property type="match status" value="1"/>
</dbReference>
<name>A0A162ULR7_PHYB8</name>
<evidence type="ECO:0000256" key="4">
    <source>
        <dbReference type="ARBA" id="ARBA00012655"/>
    </source>
</evidence>
<dbReference type="GO" id="GO:0006782">
    <property type="term" value="P:protoporphyrinogen IX biosynthetic process"/>
    <property type="evidence" value="ECO:0007669"/>
    <property type="project" value="UniProtKB-UniPathway"/>
</dbReference>
<dbReference type="InterPro" id="IPR022418">
    <property type="entry name" value="Porphobilinogen_deaminase_C"/>
</dbReference>
<dbReference type="InterPro" id="IPR022417">
    <property type="entry name" value="Porphobilin_deaminase_N"/>
</dbReference>
<evidence type="ECO:0000256" key="7">
    <source>
        <dbReference type="ARBA" id="ARBA00023244"/>
    </source>
</evidence>
<dbReference type="Pfam" id="PF01379">
    <property type="entry name" value="Porphobil_deam"/>
    <property type="match status" value="1"/>
</dbReference>
<dbReference type="PANTHER" id="PTHR11557:SF0">
    <property type="entry name" value="PORPHOBILINOGEN DEAMINASE"/>
    <property type="match status" value="1"/>
</dbReference>
<dbReference type="AlphaFoldDB" id="A0A162ULR7"/>
<reference evidence="13" key="1">
    <citation type="submission" date="2015-06" db="EMBL/GenBank/DDBJ databases">
        <title>Expansion of signal transduction pathways in fungi by whole-genome duplication.</title>
        <authorList>
            <consortium name="DOE Joint Genome Institute"/>
            <person name="Corrochano L.M."/>
            <person name="Kuo A."/>
            <person name="Marcet-Houben M."/>
            <person name="Polaino S."/>
            <person name="Salamov A."/>
            <person name="Villalobos J.M."/>
            <person name="Alvarez M.I."/>
            <person name="Avalos J."/>
            <person name="Benito E.P."/>
            <person name="Benoit I."/>
            <person name="Burger G."/>
            <person name="Camino L.P."/>
            <person name="Canovas D."/>
            <person name="Cerda-Olmedo E."/>
            <person name="Cheng J.-F."/>
            <person name="Dominguez A."/>
            <person name="Elias M."/>
            <person name="Eslava A.P."/>
            <person name="Glaser F."/>
            <person name="Grimwood J."/>
            <person name="Gutierrez G."/>
            <person name="Heitman J."/>
            <person name="Henrissat B."/>
            <person name="Iturriaga E.A."/>
            <person name="Lang B.F."/>
            <person name="Lavin J.L."/>
            <person name="Lee S."/>
            <person name="Li W."/>
            <person name="Lindquist E."/>
            <person name="Lopez-Garcia S."/>
            <person name="Luque E.M."/>
            <person name="Marcos A.T."/>
            <person name="Martin J."/>
            <person name="McCluskey K."/>
            <person name="Medina H.R."/>
            <person name="Miralles-Duran A."/>
            <person name="Miyazaki A."/>
            <person name="Munoz-Torres E."/>
            <person name="Oguiza J.A."/>
            <person name="Ohm R."/>
            <person name="Olmedo M."/>
            <person name="Orejas M."/>
            <person name="Ortiz-Castellanos L."/>
            <person name="Pisabarro A.G."/>
            <person name="Rodriguez-Romero J."/>
            <person name="Ruiz-Herrera J."/>
            <person name="Ruiz-Vazquez R."/>
            <person name="Sanz C."/>
            <person name="Schackwitz W."/>
            <person name="Schmutz J."/>
            <person name="Shahriari M."/>
            <person name="Shelest E."/>
            <person name="Silva-Franco F."/>
            <person name="Soanes D."/>
            <person name="Syed K."/>
            <person name="Tagua V.G."/>
            <person name="Talbot N.J."/>
            <person name="Thon M."/>
            <person name="De vries R.P."/>
            <person name="Wiebenga A."/>
            <person name="Yadav J.S."/>
            <person name="Braun E.L."/>
            <person name="Baker S."/>
            <person name="Garre V."/>
            <person name="Horwitz B."/>
            <person name="Torres-Martinez S."/>
            <person name="Idnurm A."/>
            <person name="Herrera-Estrella A."/>
            <person name="Gabaldon T."/>
            <person name="Grigoriev I.V."/>
        </authorList>
    </citation>
    <scope>NUCLEOTIDE SEQUENCE [LARGE SCALE GENOMIC DNA]</scope>
    <source>
        <strain evidence="13">NRRL 1555(-)</strain>
    </source>
</reference>
<comment type="pathway">
    <text evidence="2">Porphyrin-containing compound metabolism; protoporphyrin-IX biosynthesis; coproporphyrinogen-III from 5-aminolevulinate: step 2/4.</text>
</comment>
<dbReference type="PRINTS" id="PR00151">
    <property type="entry name" value="PORPHBDMNASE"/>
</dbReference>
<dbReference type="InParanoid" id="A0A162ULR7"/>
<dbReference type="HAMAP" id="MF_00260">
    <property type="entry name" value="Porphobil_deam"/>
    <property type="match status" value="1"/>
</dbReference>
<dbReference type="VEuPathDB" id="FungiDB:PHYBLDRAFT_19005"/>
<dbReference type="PIRSF" id="PIRSF001438">
    <property type="entry name" value="4pyrrol_synth_OHMeBilane_synth"/>
    <property type="match status" value="1"/>
</dbReference>
<evidence type="ECO:0000256" key="8">
    <source>
        <dbReference type="ARBA" id="ARBA00030685"/>
    </source>
</evidence>
<evidence type="ECO:0000313" key="12">
    <source>
        <dbReference type="EMBL" id="OAD76962.1"/>
    </source>
</evidence>
<accession>A0A162ULR7</accession>
<keyword evidence="6" id="KW-0350">Heme biosynthesis</keyword>
<comment type="cofactor">
    <cofactor evidence="1">
        <name>dipyrromethane</name>
        <dbReference type="ChEBI" id="CHEBI:60342"/>
    </cofactor>
</comment>
<evidence type="ECO:0000259" key="11">
    <source>
        <dbReference type="Pfam" id="PF03900"/>
    </source>
</evidence>
<dbReference type="NCBIfam" id="TIGR00212">
    <property type="entry name" value="hemC"/>
    <property type="match status" value="1"/>
</dbReference>
<dbReference type="EMBL" id="KV440975">
    <property type="protein sequence ID" value="OAD76962.1"/>
    <property type="molecule type" value="Genomic_DNA"/>
</dbReference>
<feature type="domain" description="Porphobilinogen deaminase C-terminal" evidence="11">
    <location>
        <begin position="242"/>
        <end position="322"/>
    </location>
</feature>
<organism evidence="12 13">
    <name type="scientific">Phycomyces blakesleeanus (strain ATCC 8743b / DSM 1359 / FGSC 10004 / NBRC 33097 / NRRL 1555)</name>
    <dbReference type="NCBI Taxonomy" id="763407"/>
    <lineage>
        <taxon>Eukaryota</taxon>
        <taxon>Fungi</taxon>
        <taxon>Fungi incertae sedis</taxon>
        <taxon>Mucoromycota</taxon>
        <taxon>Mucoromycotina</taxon>
        <taxon>Mucoromycetes</taxon>
        <taxon>Mucorales</taxon>
        <taxon>Phycomycetaceae</taxon>
        <taxon>Phycomyces</taxon>
    </lineage>
</organism>
<dbReference type="STRING" id="763407.A0A162ULR7"/>
<evidence type="ECO:0000256" key="1">
    <source>
        <dbReference type="ARBA" id="ARBA00001916"/>
    </source>
</evidence>
<dbReference type="InterPro" id="IPR022419">
    <property type="entry name" value="Porphobilin_deaminase_cofac_BS"/>
</dbReference>
<dbReference type="GO" id="GO:0004418">
    <property type="term" value="F:hydroxymethylbilane synthase activity"/>
    <property type="evidence" value="ECO:0007669"/>
    <property type="project" value="UniProtKB-EC"/>
</dbReference>
<dbReference type="CDD" id="cd13645">
    <property type="entry name" value="PBP2_HuPBGD_like"/>
    <property type="match status" value="1"/>
</dbReference>
<dbReference type="InterPro" id="IPR036803">
    <property type="entry name" value="Porphobilinogen_deaminase_C_sf"/>
</dbReference>
<evidence type="ECO:0000313" key="13">
    <source>
        <dbReference type="Proteomes" id="UP000077315"/>
    </source>
</evidence>
<dbReference type="SUPFAM" id="SSF53850">
    <property type="entry name" value="Periplasmic binding protein-like II"/>
    <property type="match status" value="1"/>
</dbReference>
<keyword evidence="5" id="KW-0808">Transferase</keyword>
<dbReference type="EC" id="2.5.1.61" evidence="4"/>
<dbReference type="FunFam" id="3.40.190.10:FF:000260">
    <property type="entry name" value="Porphobilinogen deaminase"/>
    <property type="match status" value="1"/>
</dbReference>
<keyword evidence="13" id="KW-1185">Reference proteome</keyword>
<dbReference type="FunCoup" id="A0A162ULR7">
    <property type="interactions" value="543"/>
</dbReference>
<dbReference type="SUPFAM" id="SSF54782">
    <property type="entry name" value="Porphobilinogen deaminase (hydroxymethylbilane synthase), C-terminal domain"/>
    <property type="match status" value="1"/>
</dbReference>
<dbReference type="RefSeq" id="XP_018295002.1">
    <property type="nucleotide sequence ID" value="XM_018439696.1"/>
</dbReference>
<dbReference type="Gene3D" id="3.30.160.40">
    <property type="entry name" value="Porphobilinogen deaminase, C-terminal domain"/>
    <property type="match status" value="1"/>
</dbReference>
<dbReference type="Gene3D" id="3.40.190.10">
    <property type="entry name" value="Periplasmic binding protein-like II"/>
    <property type="match status" value="2"/>
</dbReference>
<evidence type="ECO:0000256" key="2">
    <source>
        <dbReference type="ARBA" id="ARBA00004735"/>
    </source>
</evidence>
<dbReference type="GeneID" id="29000602"/>
<evidence type="ECO:0000256" key="3">
    <source>
        <dbReference type="ARBA" id="ARBA00005638"/>
    </source>
</evidence>
<evidence type="ECO:0000259" key="10">
    <source>
        <dbReference type="Pfam" id="PF01379"/>
    </source>
</evidence>
<dbReference type="InterPro" id="IPR000860">
    <property type="entry name" value="HemC"/>
</dbReference>
<evidence type="ECO:0000256" key="5">
    <source>
        <dbReference type="ARBA" id="ARBA00022679"/>
    </source>
</evidence>
<protein>
    <recommendedName>
        <fullName evidence="4">hydroxymethylbilane synthase</fullName>
        <ecNumber evidence="4">2.5.1.61</ecNumber>
    </recommendedName>
    <alternativeName>
        <fullName evidence="9">Hydroxymethylbilane synthase</fullName>
    </alternativeName>
    <alternativeName>
        <fullName evidence="8">Pre-uroporphyrinogen synthase</fullName>
    </alternativeName>
</protein>
<dbReference type="FunFam" id="3.40.190.10:FF:000005">
    <property type="entry name" value="Porphobilinogen deaminase"/>
    <property type="match status" value="1"/>
</dbReference>
<dbReference type="Proteomes" id="UP000077315">
    <property type="component" value="Unassembled WGS sequence"/>
</dbReference>
<dbReference type="GO" id="GO:0005737">
    <property type="term" value="C:cytoplasm"/>
    <property type="evidence" value="ECO:0007669"/>
    <property type="project" value="TreeGrafter"/>
</dbReference>
<dbReference type="OrthoDB" id="564646at2759"/>
<dbReference type="UniPathway" id="UPA00251">
    <property type="reaction ID" value="UER00319"/>
</dbReference>
<sequence length="338" mass="37284">MVPTLPDTTLTQKQCFIIGTRKSQLALAQAELVRETLQKWYPHIEFRVHSMSTTGDRVLNVALNKVGEKSLFTKEFEIALQDGQVDLVVHSLKDLPTVLPPGMHLGAVTKRENPHDAMVISKKHKEHTLATLPKGSVVGTSSLRRVAQLKRRYPLLIFKDIRGNINTRLMKLDSANGEFDAIILAVAGLRRLGMGDRITQIIGPSDSLHAVSQGALGIECREDDVECRQLLEKLNHDQTRIMCLSERSLMRTLEGGCTVPIGVNSWLKHNERILCLRGLVASLDGQNVVEFEDELSFANVTSTKEKEALAVQLGNAVAKALINLGAGAILNELSNIQH</sequence>
<proteinExistence type="inferred from homology"/>
<dbReference type="PROSITE" id="PS00533">
    <property type="entry name" value="PORPHOBILINOGEN_DEAM"/>
    <property type="match status" value="1"/>
</dbReference>
<evidence type="ECO:0000256" key="6">
    <source>
        <dbReference type="ARBA" id="ARBA00023133"/>
    </source>
</evidence>
<gene>
    <name evidence="12" type="ORF">PHYBLDRAFT_19005</name>
</gene>
<keyword evidence="7" id="KW-0627">Porphyrin biosynthesis</keyword>
<comment type="similarity">
    <text evidence="3">Belongs to the HMBS family.</text>
</comment>